<evidence type="ECO:0000313" key="4">
    <source>
        <dbReference type="EMBL" id="RRK10307.1"/>
    </source>
</evidence>
<dbReference type="Proteomes" id="UP000283633">
    <property type="component" value="Unassembled WGS sequence"/>
</dbReference>
<dbReference type="RefSeq" id="WP_125072460.1">
    <property type="nucleotide sequence ID" value="NZ_QWZQ01000024.1"/>
</dbReference>
<keyword evidence="2" id="KW-1133">Transmembrane helix</keyword>
<feature type="compositionally biased region" description="Polar residues" evidence="1">
    <location>
        <begin position="472"/>
        <end position="485"/>
    </location>
</feature>
<dbReference type="Gene3D" id="2.60.40.10">
    <property type="entry name" value="Immunoglobulins"/>
    <property type="match status" value="3"/>
</dbReference>
<keyword evidence="2" id="KW-0472">Membrane</keyword>
<keyword evidence="5" id="KW-1185">Reference proteome</keyword>
<evidence type="ECO:0000256" key="2">
    <source>
        <dbReference type="SAM" id="Phobius"/>
    </source>
</evidence>
<gene>
    <name evidence="4" type="ORF">D1831_08290</name>
</gene>
<feature type="compositionally biased region" description="Gly residues" evidence="1">
    <location>
        <begin position="396"/>
        <end position="446"/>
    </location>
</feature>
<dbReference type="InterPro" id="IPR022038">
    <property type="entry name" value="Ig-like_bact"/>
</dbReference>
<feature type="transmembrane region" description="Helical" evidence="2">
    <location>
        <begin position="521"/>
        <end position="541"/>
    </location>
</feature>
<comment type="caution">
    <text evidence="4">The sequence shown here is derived from an EMBL/GenBank/DDBJ whole genome shotgun (WGS) entry which is preliminary data.</text>
</comment>
<dbReference type="AlphaFoldDB" id="A0A426D6M8"/>
<protein>
    <submittedName>
        <fullName evidence="4">DUF5011 domain-containing protein</fullName>
    </submittedName>
</protein>
<sequence>MTNLTGATDSLGQAIDVKTADVKVITGPDLSAALVGQPQTVVLEYTDDLGRTQRFNAVVTTTATQASITAKTDQVVWPGDVKNLTAADLVHNVIDADGQAVTDLSNVTMSGVDATKAGVQTVTLTYTDAAGNRVTTTINVTVDLATLTTKDVQVVAGPTAKWDYLTSLTGATDSLGQVIDVKNARVQVVTAPDLSTALIGQPQTVTFEYTDNLGQTQRVSALVTTMKTQAAIAGRDVTVVAGPNAKWTLTDSLDGSQSLAADGSALSATDLAAVTTNITPNVQKPGTYVLTLSYVDAAGNLVTGTANVNVVASQAALQVQDSQIKVGANWQAADNLLRVVDSTGQPASIEQVTVTGTVDTTKAGIYPVTYKYTDAAGNVLERTANVTVVAEPTDPGNGGGTTDPGNGGGTTDPGNGGGTTDPGNGGGTTDPGNGGGTTDPDNGGGVAAPDNGDTIRTQPEPVTPEPVADSSPVATPQPTVKKTTIQADQVRPATAALRSVAAAKTPQSSGLPQTDERRTGMTTMVAGLLGLTGLFSAWGVTKRRQRK</sequence>
<name>A0A426D6M8_9LACO</name>
<evidence type="ECO:0000256" key="1">
    <source>
        <dbReference type="SAM" id="MobiDB-lite"/>
    </source>
</evidence>
<evidence type="ECO:0000313" key="5">
    <source>
        <dbReference type="Proteomes" id="UP000283633"/>
    </source>
</evidence>
<dbReference type="OrthoDB" id="2327454at2"/>
<feature type="domain" description="Ig-like" evidence="3">
    <location>
        <begin position="84"/>
        <end position="142"/>
    </location>
</feature>
<feature type="domain" description="Ig-like" evidence="3">
    <location>
        <begin position="318"/>
        <end position="388"/>
    </location>
</feature>
<dbReference type="Pfam" id="PF07523">
    <property type="entry name" value="Big_3"/>
    <property type="match status" value="2"/>
</dbReference>
<accession>A0A426D6M8</accession>
<dbReference type="InterPro" id="IPR013783">
    <property type="entry name" value="Ig-like_fold"/>
</dbReference>
<proteinExistence type="predicted"/>
<reference evidence="4 5" key="1">
    <citation type="submission" date="2018-08" db="EMBL/GenBank/DDBJ databases">
        <title>Genome Lactobacillus garii FI11369.</title>
        <authorList>
            <person name="Diaz M."/>
            <person name="Narbad A."/>
        </authorList>
    </citation>
    <scope>NUCLEOTIDE SEQUENCE [LARGE SCALE GENOMIC DNA]</scope>
    <source>
        <strain evidence="4 5">FI11369</strain>
    </source>
</reference>
<dbReference type="EMBL" id="QWZQ01000024">
    <property type="protein sequence ID" value="RRK10307.1"/>
    <property type="molecule type" value="Genomic_DNA"/>
</dbReference>
<evidence type="ECO:0000259" key="3">
    <source>
        <dbReference type="Pfam" id="PF07523"/>
    </source>
</evidence>
<keyword evidence="2" id="KW-0812">Transmembrane</keyword>
<feature type="region of interest" description="Disordered" evidence="1">
    <location>
        <begin position="498"/>
        <end position="518"/>
    </location>
</feature>
<feature type="region of interest" description="Disordered" evidence="1">
    <location>
        <begin position="390"/>
        <end position="485"/>
    </location>
</feature>
<organism evidence="4 5">
    <name type="scientific">Lactiplantibacillus garii</name>
    <dbReference type="NCBI Taxonomy" id="2306423"/>
    <lineage>
        <taxon>Bacteria</taxon>
        <taxon>Bacillati</taxon>
        <taxon>Bacillota</taxon>
        <taxon>Bacilli</taxon>
        <taxon>Lactobacillales</taxon>
        <taxon>Lactobacillaceae</taxon>
        <taxon>Lactiplantibacillus</taxon>
    </lineage>
</organism>